<evidence type="ECO:0000313" key="5">
    <source>
        <dbReference type="EMBL" id="CAD2074192.1"/>
    </source>
</evidence>
<dbReference type="SUPFAM" id="SSF53850">
    <property type="entry name" value="Periplasmic binding protein-like II"/>
    <property type="match status" value="1"/>
</dbReference>
<dbReference type="EMBL" id="CAJEWE010000007">
    <property type="protein sequence ID" value="CAD2074192.1"/>
    <property type="molecule type" value="Genomic_DNA"/>
</dbReference>
<feature type="signal peptide" evidence="4">
    <location>
        <begin position="1"/>
        <end position="24"/>
    </location>
</feature>
<dbReference type="GO" id="GO:0030973">
    <property type="term" value="F:molybdate ion binding"/>
    <property type="evidence" value="ECO:0007669"/>
    <property type="project" value="TreeGrafter"/>
</dbReference>
<dbReference type="Pfam" id="PF13531">
    <property type="entry name" value="SBP_bac_11"/>
    <property type="match status" value="1"/>
</dbReference>
<reference evidence="5 6" key="1">
    <citation type="submission" date="2020-07" db="EMBL/GenBank/DDBJ databases">
        <authorList>
            <person name="Criscuolo A."/>
        </authorList>
    </citation>
    <scope>NUCLEOTIDE SEQUENCE [LARGE SCALE GENOMIC DNA]</scope>
    <source>
        <strain evidence="6">CIP 111030</strain>
    </source>
</reference>
<dbReference type="NCBIfam" id="TIGR01256">
    <property type="entry name" value="modA"/>
    <property type="match status" value="1"/>
</dbReference>
<sequence>MSRFQMTKRIGVLIVMSLSLILAACGGKEEPKKTEKKEPETEAVEESKEPEVVKIYIKENLEEAFNEIVNNFEREYEDIDIEPVFLTNEEIVQRVKEDEESSVVFTTENAVKELIEDDIVNIKDTKFLMMDELILFTKSEDPGVDRVKDMDQSTRVAILNPENYEEGELSKNIFEDEEFENVNDENFVIGDSAEDVIQDVMNNNAQVGVLYQSTIANNEELKTLVRAPRRVVEPFIYQLGLVSKAEVTDAERKVYDYLLSQDAQDILKKYGFVV</sequence>
<name>A0A6V7RBQ0_9BACL</name>
<evidence type="ECO:0000256" key="4">
    <source>
        <dbReference type="SAM" id="SignalP"/>
    </source>
</evidence>
<dbReference type="PROSITE" id="PS51257">
    <property type="entry name" value="PROKAR_LIPOPROTEIN"/>
    <property type="match status" value="1"/>
</dbReference>
<proteinExistence type="inferred from homology"/>
<dbReference type="PANTHER" id="PTHR30632">
    <property type="entry name" value="MOLYBDATE-BINDING PERIPLASMIC PROTEIN"/>
    <property type="match status" value="1"/>
</dbReference>
<dbReference type="PANTHER" id="PTHR30632:SF0">
    <property type="entry name" value="SULFATE-BINDING PROTEIN"/>
    <property type="match status" value="1"/>
</dbReference>
<dbReference type="Proteomes" id="UP000521032">
    <property type="component" value="Unassembled WGS sequence"/>
</dbReference>
<dbReference type="InterPro" id="IPR050682">
    <property type="entry name" value="ModA/WtpA"/>
</dbReference>
<feature type="chain" id="PRO_5038875385" evidence="4">
    <location>
        <begin position="25"/>
        <end position="274"/>
    </location>
</feature>
<evidence type="ECO:0000256" key="2">
    <source>
        <dbReference type="ARBA" id="ARBA00022723"/>
    </source>
</evidence>
<accession>A0A6V7RBQ0</accession>
<evidence type="ECO:0000256" key="3">
    <source>
        <dbReference type="ARBA" id="ARBA00022729"/>
    </source>
</evidence>
<dbReference type="Gene3D" id="3.40.190.10">
    <property type="entry name" value="Periplasmic binding protein-like II"/>
    <property type="match status" value="2"/>
</dbReference>
<dbReference type="InterPro" id="IPR005950">
    <property type="entry name" value="ModA"/>
</dbReference>
<evidence type="ECO:0000256" key="1">
    <source>
        <dbReference type="ARBA" id="ARBA00009175"/>
    </source>
</evidence>
<evidence type="ECO:0000313" key="6">
    <source>
        <dbReference type="Proteomes" id="UP000521032"/>
    </source>
</evidence>
<dbReference type="AlphaFoldDB" id="A0A6V7RBQ0"/>
<dbReference type="GO" id="GO:0015689">
    <property type="term" value="P:molybdate ion transport"/>
    <property type="evidence" value="ECO:0007669"/>
    <property type="project" value="InterPro"/>
</dbReference>
<comment type="similarity">
    <text evidence="1">Belongs to the bacterial solute-binding protein ModA family.</text>
</comment>
<gene>
    <name evidence="5" type="primary">modA_2</name>
    <name evidence="5" type="ORF">JEOSCH030_00644</name>
</gene>
<protein>
    <submittedName>
        <fullName evidence="5">Molybdate-binding periplasmic protein</fullName>
    </submittedName>
</protein>
<keyword evidence="6" id="KW-1185">Reference proteome</keyword>
<dbReference type="GO" id="GO:0046872">
    <property type="term" value="F:metal ion binding"/>
    <property type="evidence" value="ECO:0007669"/>
    <property type="project" value="UniProtKB-KW"/>
</dbReference>
<comment type="caution">
    <text evidence="5">The sequence shown here is derived from an EMBL/GenBank/DDBJ whole genome shotgun (WGS) entry which is preliminary data.</text>
</comment>
<organism evidence="5 6">
    <name type="scientific">Phocicoccus schoeneichii</name>
    <dbReference type="NCBI Taxonomy" id="1812261"/>
    <lineage>
        <taxon>Bacteria</taxon>
        <taxon>Bacillati</taxon>
        <taxon>Bacillota</taxon>
        <taxon>Bacilli</taxon>
        <taxon>Bacillales</taxon>
        <taxon>Salinicoccaceae</taxon>
        <taxon>Phocicoccus</taxon>
    </lineage>
</organism>
<keyword evidence="2" id="KW-0479">Metal-binding</keyword>
<dbReference type="RefSeq" id="WP_186086051.1">
    <property type="nucleotide sequence ID" value="NZ_BMDB01000002.1"/>
</dbReference>
<keyword evidence="3 4" id="KW-0732">Signal</keyword>